<dbReference type="RefSeq" id="WP_014267467.1">
    <property type="nucleotide sequence ID" value="NC_016631.1"/>
</dbReference>
<accession>G8NT84</accession>
<name>G8NT84_GRAMM</name>
<dbReference type="HAMAP" id="MF_00048">
    <property type="entry name" value="UPF0102"/>
    <property type="match status" value="1"/>
</dbReference>
<gene>
    <name evidence="3" type="ordered locus">AciX8_4323</name>
</gene>
<dbReference type="Pfam" id="PF02021">
    <property type="entry name" value="UPF0102"/>
    <property type="match status" value="1"/>
</dbReference>
<reference evidence="3 4" key="1">
    <citation type="submission" date="2011-11" db="EMBL/GenBank/DDBJ databases">
        <title>Complete sequence of Granulicella mallensis MP5ACTX8.</title>
        <authorList>
            <consortium name="US DOE Joint Genome Institute"/>
            <person name="Lucas S."/>
            <person name="Copeland A."/>
            <person name="Lapidus A."/>
            <person name="Cheng J.-F."/>
            <person name="Goodwin L."/>
            <person name="Pitluck S."/>
            <person name="Peters L."/>
            <person name="Lu M."/>
            <person name="Detter J.C."/>
            <person name="Han C."/>
            <person name="Tapia R."/>
            <person name="Land M."/>
            <person name="Hauser L."/>
            <person name="Kyrpides N."/>
            <person name="Ivanova N."/>
            <person name="Mikhailova N."/>
            <person name="Pagani I."/>
            <person name="Rawat S."/>
            <person name="Mannisto M."/>
            <person name="Haggblom M."/>
            <person name="Woyke T."/>
        </authorList>
    </citation>
    <scope>NUCLEOTIDE SEQUENCE [LARGE SCALE GENOMIC DNA]</scope>
    <source>
        <strain evidence="4">ATCC BAA-1857 / DSM 23137 / MP5ACTX8</strain>
    </source>
</reference>
<evidence type="ECO:0000313" key="3">
    <source>
        <dbReference type="EMBL" id="AEU38596.1"/>
    </source>
</evidence>
<evidence type="ECO:0000256" key="1">
    <source>
        <dbReference type="ARBA" id="ARBA00006738"/>
    </source>
</evidence>
<evidence type="ECO:0000313" key="4">
    <source>
        <dbReference type="Proteomes" id="UP000007113"/>
    </source>
</evidence>
<dbReference type="InterPro" id="IPR011856">
    <property type="entry name" value="tRNA_endonuc-like_dom_sf"/>
</dbReference>
<protein>
    <recommendedName>
        <fullName evidence="2">UPF0102 protein AciX8_4323</fullName>
    </recommendedName>
</protein>
<dbReference type="HOGENOM" id="CLU_115353_2_1_0"/>
<dbReference type="PANTHER" id="PTHR34039:SF1">
    <property type="entry name" value="UPF0102 PROTEIN YRAN"/>
    <property type="match status" value="1"/>
</dbReference>
<dbReference type="EMBL" id="CP003130">
    <property type="protein sequence ID" value="AEU38596.1"/>
    <property type="molecule type" value="Genomic_DNA"/>
</dbReference>
<dbReference type="AlphaFoldDB" id="G8NT84"/>
<dbReference type="KEGG" id="gma:AciX8_4323"/>
<dbReference type="SUPFAM" id="SSF52980">
    <property type="entry name" value="Restriction endonuclease-like"/>
    <property type="match status" value="1"/>
</dbReference>
<dbReference type="InterPro" id="IPR011335">
    <property type="entry name" value="Restrct_endonuc-II-like"/>
</dbReference>
<proteinExistence type="inferred from homology"/>
<dbReference type="GO" id="GO:0003676">
    <property type="term" value="F:nucleic acid binding"/>
    <property type="evidence" value="ECO:0007669"/>
    <property type="project" value="InterPro"/>
</dbReference>
<sequence>MSLATFTLGLERRAYLALQRLAARNSNGSPRPQHLLTGEQGEDAACFHLRSLGYTIVARRWKADRIKGDLDLVAWDGDTLVIFEIKTRTARDLATAESQVDLYKQRVLRRMAAAYLRQIPEPHRDRIPIRFDVLSVYLLPEGAAFEHFRDAFSAHAELRHSGV</sequence>
<evidence type="ECO:0000256" key="2">
    <source>
        <dbReference type="HAMAP-Rule" id="MF_00048"/>
    </source>
</evidence>
<organism evidence="3 4">
    <name type="scientific">Granulicella mallensis (strain ATCC BAA-1857 / DSM 23137 / MP5ACTX8)</name>
    <dbReference type="NCBI Taxonomy" id="682795"/>
    <lineage>
        <taxon>Bacteria</taxon>
        <taxon>Pseudomonadati</taxon>
        <taxon>Acidobacteriota</taxon>
        <taxon>Terriglobia</taxon>
        <taxon>Terriglobales</taxon>
        <taxon>Acidobacteriaceae</taxon>
        <taxon>Granulicella</taxon>
    </lineage>
</organism>
<comment type="similarity">
    <text evidence="1 2">Belongs to the UPF0102 family.</text>
</comment>
<dbReference type="OrthoDB" id="9802516at2"/>
<keyword evidence="4" id="KW-1185">Reference proteome</keyword>
<dbReference type="InterPro" id="IPR003509">
    <property type="entry name" value="UPF0102_YraN-like"/>
</dbReference>
<dbReference type="PANTHER" id="PTHR34039">
    <property type="entry name" value="UPF0102 PROTEIN YRAN"/>
    <property type="match status" value="1"/>
</dbReference>
<dbReference type="Proteomes" id="UP000007113">
    <property type="component" value="Chromosome"/>
</dbReference>
<dbReference type="STRING" id="682795.AciX8_4323"/>
<dbReference type="Gene3D" id="3.40.1350.10">
    <property type="match status" value="1"/>
</dbReference>
<dbReference type="eggNOG" id="COG0792">
    <property type="taxonomic scope" value="Bacteria"/>
</dbReference>